<sequence length="113" mass="11297">MILNKTTAALAALGMFFAAATPASAGESAAAWGTMGYNGGAAHALASAQLHQVEGQNAQTATIGNAVTTMYRSISSCGNCVYNQITGDNNSINGNTITGNNSGKTSSTGTFTN</sequence>
<dbReference type="EMBL" id="JAROCY010000013">
    <property type="protein sequence ID" value="MDF8334359.1"/>
    <property type="molecule type" value="Genomic_DNA"/>
</dbReference>
<keyword evidence="2" id="KW-0732">Signal</keyword>
<feature type="chain" id="PRO_5045722413" evidence="2">
    <location>
        <begin position="26"/>
        <end position="113"/>
    </location>
</feature>
<evidence type="ECO:0000256" key="1">
    <source>
        <dbReference type="SAM" id="MobiDB-lite"/>
    </source>
</evidence>
<evidence type="ECO:0000313" key="4">
    <source>
        <dbReference type="Proteomes" id="UP001222770"/>
    </source>
</evidence>
<dbReference type="RefSeq" id="WP_277278954.1">
    <property type="nucleotide sequence ID" value="NZ_JAROCY010000013.1"/>
</dbReference>
<comment type="caution">
    <text evidence="3">The sequence shown here is derived from an EMBL/GenBank/DDBJ whole genome shotgun (WGS) entry which is preliminary data.</text>
</comment>
<accession>A0ABT6CKA2</accession>
<proteinExistence type="predicted"/>
<feature type="signal peptide" evidence="2">
    <location>
        <begin position="1"/>
        <end position="25"/>
    </location>
</feature>
<evidence type="ECO:0000256" key="2">
    <source>
        <dbReference type="SAM" id="SignalP"/>
    </source>
</evidence>
<organism evidence="3 4">
    <name type="scientific">Novosphingobium cyanobacteriorum</name>
    <dbReference type="NCBI Taxonomy" id="3024215"/>
    <lineage>
        <taxon>Bacteria</taxon>
        <taxon>Pseudomonadati</taxon>
        <taxon>Pseudomonadota</taxon>
        <taxon>Alphaproteobacteria</taxon>
        <taxon>Sphingomonadales</taxon>
        <taxon>Sphingomonadaceae</taxon>
        <taxon>Novosphingobium</taxon>
    </lineage>
</organism>
<evidence type="ECO:0000313" key="3">
    <source>
        <dbReference type="EMBL" id="MDF8334359.1"/>
    </source>
</evidence>
<reference evidence="3 4" key="1">
    <citation type="submission" date="2023-03" db="EMBL/GenBank/DDBJ databases">
        <title>Novosphingobium cyanobacteriorum sp. nov., isolated from a eutrophic reservoir during the Microcystis bloom period.</title>
        <authorList>
            <person name="Kang M."/>
            <person name="Le V."/>
            <person name="Ko S.-R."/>
            <person name="Lee S.-A."/>
            <person name="Ahn C.-Y."/>
        </authorList>
    </citation>
    <scope>NUCLEOTIDE SEQUENCE [LARGE SCALE GENOMIC DNA]</scope>
    <source>
        <strain evidence="3 4">HBC54</strain>
    </source>
</reference>
<feature type="region of interest" description="Disordered" evidence="1">
    <location>
        <begin position="91"/>
        <end position="113"/>
    </location>
</feature>
<gene>
    <name evidence="3" type="ORF">POM99_14205</name>
</gene>
<protein>
    <submittedName>
        <fullName evidence="3">Uncharacterized protein</fullName>
    </submittedName>
</protein>
<dbReference type="Proteomes" id="UP001222770">
    <property type="component" value="Unassembled WGS sequence"/>
</dbReference>
<keyword evidence="4" id="KW-1185">Reference proteome</keyword>
<name>A0ABT6CKA2_9SPHN</name>